<dbReference type="GO" id="GO:0016491">
    <property type="term" value="F:oxidoreductase activity"/>
    <property type="evidence" value="ECO:0007669"/>
    <property type="project" value="UniProtKB-KW"/>
</dbReference>
<dbReference type="SUPFAM" id="SSF56176">
    <property type="entry name" value="FAD-binding/transporter-associated domain-like"/>
    <property type="match status" value="1"/>
</dbReference>
<dbReference type="InterPro" id="IPR016166">
    <property type="entry name" value="FAD-bd_PCMH"/>
</dbReference>
<gene>
    <name evidence="4" type="primary">D2hgdh_2</name>
    <name evidence="4" type="ORF">CORCRI_R12987</name>
</gene>
<dbReference type="PANTHER" id="PTHR43716">
    <property type="entry name" value="D-2-HYDROXYGLUTARATE DEHYDROGENASE, MITOCHONDRIAL"/>
    <property type="match status" value="1"/>
</dbReference>
<comment type="cofactor">
    <cofactor evidence="1">
        <name>FAD</name>
        <dbReference type="ChEBI" id="CHEBI:57692"/>
    </cofactor>
</comment>
<dbReference type="Pfam" id="PF01565">
    <property type="entry name" value="FAD_binding_4"/>
    <property type="match status" value="1"/>
</dbReference>
<organism evidence="4 5">
    <name type="scientific">Corythaeola cristata</name>
    <name type="common">Great blue turaco</name>
    <dbReference type="NCBI Taxonomy" id="103954"/>
    <lineage>
        <taxon>Eukaryota</taxon>
        <taxon>Metazoa</taxon>
        <taxon>Chordata</taxon>
        <taxon>Craniata</taxon>
        <taxon>Vertebrata</taxon>
        <taxon>Euteleostomi</taxon>
        <taxon>Archelosauria</taxon>
        <taxon>Archosauria</taxon>
        <taxon>Dinosauria</taxon>
        <taxon>Saurischia</taxon>
        <taxon>Theropoda</taxon>
        <taxon>Coelurosauria</taxon>
        <taxon>Aves</taxon>
        <taxon>Neognathae</taxon>
        <taxon>Neoaves</taxon>
        <taxon>Otidimorphae</taxon>
        <taxon>Musophagiformes</taxon>
        <taxon>Musophagidae</taxon>
        <taxon>Corythaeola</taxon>
    </lineage>
</organism>
<dbReference type="AlphaFoldDB" id="A0A851M0W5"/>
<keyword evidence="5" id="KW-1185">Reference proteome</keyword>
<keyword evidence="2" id="KW-0560">Oxidoreductase</keyword>
<feature type="non-terminal residue" evidence="4">
    <location>
        <position position="1"/>
    </location>
</feature>
<accession>A0A851M0W5</accession>
<evidence type="ECO:0000256" key="2">
    <source>
        <dbReference type="ARBA" id="ARBA00023002"/>
    </source>
</evidence>
<evidence type="ECO:0000256" key="1">
    <source>
        <dbReference type="ARBA" id="ARBA00001974"/>
    </source>
</evidence>
<protein>
    <submittedName>
        <fullName evidence="4">D2HDH protein</fullName>
    </submittedName>
</protein>
<evidence type="ECO:0000259" key="3">
    <source>
        <dbReference type="PROSITE" id="PS51387"/>
    </source>
</evidence>
<name>A0A851M0W5_CORCR</name>
<dbReference type="Proteomes" id="UP000621168">
    <property type="component" value="Unassembled WGS sequence"/>
</dbReference>
<comment type="caution">
    <text evidence="4">The sequence shown here is derived from an EMBL/GenBank/DDBJ whole genome shotgun (WGS) entry which is preliminary data.</text>
</comment>
<dbReference type="GO" id="GO:0071949">
    <property type="term" value="F:FAD binding"/>
    <property type="evidence" value="ECO:0007669"/>
    <property type="project" value="InterPro"/>
</dbReference>
<dbReference type="InterPro" id="IPR006094">
    <property type="entry name" value="Oxid_FAD_bind_N"/>
</dbReference>
<dbReference type="PROSITE" id="PS51387">
    <property type="entry name" value="FAD_PCMH"/>
    <property type="match status" value="1"/>
</dbReference>
<evidence type="ECO:0000313" key="5">
    <source>
        <dbReference type="Proteomes" id="UP000621168"/>
    </source>
</evidence>
<evidence type="ECO:0000313" key="4">
    <source>
        <dbReference type="EMBL" id="NXC23256.1"/>
    </source>
</evidence>
<dbReference type="PANTHER" id="PTHR43716:SF1">
    <property type="entry name" value="D-2-HYDROXYGLUTARATE DEHYDROGENASE, MITOCHONDRIAL"/>
    <property type="match status" value="1"/>
</dbReference>
<dbReference type="OrthoDB" id="5332616at2759"/>
<sequence>YPVDFASAGSSQIGGNIGTNAGGIKVIKYGMTRNWVLGLTVVTGKGDILRLNKGMVKNATGYALQHLFIGGEGTLGLVTEAEIKLERQPQNLQVLVLGVP</sequence>
<dbReference type="InterPro" id="IPR051264">
    <property type="entry name" value="FAD-oxidored/transferase_4"/>
</dbReference>
<dbReference type="InterPro" id="IPR036318">
    <property type="entry name" value="FAD-bd_PCMH-like_sf"/>
</dbReference>
<dbReference type="EMBL" id="WBMX01029145">
    <property type="protein sequence ID" value="NXC23256.1"/>
    <property type="molecule type" value="Genomic_DNA"/>
</dbReference>
<dbReference type="Gene3D" id="3.30.465.10">
    <property type="match status" value="1"/>
</dbReference>
<dbReference type="GO" id="GO:0022904">
    <property type="term" value="P:respiratory electron transport chain"/>
    <property type="evidence" value="ECO:0007669"/>
    <property type="project" value="TreeGrafter"/>
</dbReference>
<feature type="domain" description="FAD-binding PCMH-type" evidence="3">
    <location>
        <begin position="1"/>
        <end position="88"/>
    </location>
</feature>
<feature type="non-terminal residue" evidence="4">
    <location>
        <position position="100"/>
    </location>
</feature>
<proteinExistence type="predicted"/>
<dbReference type="InterPro" id="IPR016169">
    <property type="entry name" value="FAD-bd_PCMH_sub2"/>
</dbReference>
<reference evidence="4" key="1">
    <citation type="submission" date="2019-09" db="EMBL/GenBank/DDBJ databases">
        <title>Bird 10,000 Genomes (B10K) Project - Family phase.</title>
        <authorList>
            <person name="Zhang G."/>
        </authorList>
    </citation>
    <scope>NUCLEOTIDE SEQUENCE</scope>
    <source>
        <strain evidence="4">B10K-CU-031-40</strain>
    </source>
</reference>